<keyword evidence="1" id="KW-0812">Transmembrane</keyword>
<dbReference type="EMBL" id="AP011526">
    <property type="protein sequence ID" value="BAP60195.1"/>
    <property type="molecule type" value="Genomic_DNA"/>
</dbReference>
<reference evidence="3 4" key="1">
    <citation type="submission" date="2009-06" db="EMBL/GenBank/DDBJ databases">
        <title>Molecular Evidence for Microbiologically Influenced Corrosion from genome of Methanogen.</title>
        <authorList>
            <person name="Ito N."/>
            <person name="Tsurumaru H."/>
            <person name="Shimizu A."/>
            <person name="Harada T."/>
            <person name="Hosoyama A."/>
            <person name="Horikawa H."/>
            <person name="Wakai S."/>
            <person name="Sasaki K."/>
            <person name="Nishijima K."/>
            <person name="Ataku H."/>
            <person name="Yamazaki J."/>
            <person name="Mise M."/>
            <person name="Yamazaki S."/>
            <person name="Tanikawa S."/>
            <person name="Harayama S."/>
            <person name="Fujita N."/>
        </authorList>
    </citation>
    <scope>NUCLEOTIDE SEQUENCE [LARGE SCALE GENOMIC DNA]</scope>
    <source>
        <strain evidence="4">KA1 ( NBRC 102054)</strain>
    </source>
</reference>
<feature type="transmembrane region" description="Helical" evidence="1">
    <location>
        <begin position="109"/>
        <end position="128"/>
    </location>
</feature>
<feature type="transmembrane region" description="Helical" evidence="1">
    <location>
        <begin position="35"/>
        <end position="53"/>
    </location>
</feature>
<dbReference type="KEGG" id="mmak:MMKA1_00780"/>
<dbReference type="InterPro" id="IPR003675">
    <property type="entry name" value="Rce1/LyrA-like_dom"/>
</dbReference>
<gene>
    <name evidence="3" type="ORF">MMKA1_00780</name>
</gene>
<evidence type="ECO:0000313" key="4">
    <source>
        <dbReference type="Proteomes" id="UP000264208"/>
    </source>
</evidence>
<dbReference type="Pfam" id="PF02517">
    <property type="entry name" value="Rce1-like"/>
    <property type="match status" value="1"/>
</dbReference>
<feature type="domain" description="CAAX prenyl protease 2/Lysostaphin resistance protein A-like" evidence="2">
    <location>
        <begin position="237"/>
        <end position="317"/>
    </location>
</feature>
<accession>A0A2Z5PGJ6</accession>
<feature type="transmembrane region" description="Helical" evidence="1">
    <location>
        <begin position="176"/>
        <end position="202"/>
    </location>
</feature>
<feature type="transmembrane region" description="Helical" evidence="1">
    <location>
        <begin position="280"/>
        <end position="299"/>
    </location>
</feature>
<feature type="transmembrane region" description="Helical" evidence="1">
    <location>
        <begin position="134"/>
        <end position="155"/>
    </location>
</feature>
<dbReference type="GO" id="GO:0004175">
    <property type="term" value="F:endopeptidase activity"/>
    <property type="evidence" value="ECO:0007669"/>
    <property type="project" value="UniProtKB-ARBA"/>
</dbReference>
<dbReference type="AlphaFoldDB" id="A0A2Z5PGJ6"/>
<protein>
    <recommendedName>
        <fullName evidence="2">CAAX prenyl protease 2/Lysostaphin resistance protein A-like domain-containing protein</fullName>
    </recommendedName>
</protein>
<organism evidence="3 4">
    <name type="scientific">Methanococcus maripaludis KA1</name>
    <dbReference type="NCBI Taxonomy" id="637914"/>
    <lineage>
        <taxon>Archaea</taxon>
        <taxon>Methanobacteriati</taxon>
        <taxon>Methanobacteriota</taxon>
        <taxon>Methanomada group</taxon>
        <taxon>Methanococci</taxon>
        <taxon>Methanococcales</taxon>
        <taxon>Methanococcaceae</taxon>
        <taxon>Methanococcus</taxon>
    </lineage>
</organism>
<keyword evidence="1" id="KW-1133">Transmembrane helix</keyword>
<evidence type="ECO:0000259" key="2">
    <source>
        <dbReference type="Pfam" id="PF02517"/>
    </source>
</evidence>
<feature type="transmembrane region" description="Helical" evidence="1">
    <location>
        <begin position="6"/>
        <end position="23"/>
    </location>
</feature>
<dbReference type="Proteomes" id="UP000264208">
    <property type="component" value="Chromosome"/>
</dbReference>
<evidence type="ECO:0000256" key="1">
    <source>
        <dbReference type="SAM" id="Phobius"/>
    </source>
</evidence>
<dbReference type="GO" id="GO:0080120">
    <property type="term" value="P:CAAX-box protein maturation"/>
    <property type="evidence" value="ECO:0007669"/>
    <property type="project" value="UniProtKB-ARBA"/>
</dbReference>
<name>A0A2Z5PGJ6_METMI</name>
<sequence>MIESLIRFFYFFISLVIYWINLIRAFNLELIEKRTLDIIFVFNLSALFFSIYFMSDVNYVFGLSVYAASFLSVLLIRNQGFFKKFTKLLKMDLSFDNSIHKISVSLSTYILLNPIIAFASGAGLIIILSDFLEILDIAAFQLIILAYAFVGIGFGTRKNLKQSIERLDIKIPSLKYAIFGVILLLMVDKFIWGLFDFFIYVFQSMDPAISEHIAEQAVVENSNVNEVVKTIKTSASTPLKIVFLSIVVGISEELMFRGALQPRFGNIYTSLLFASLHAQYLSSMVLLDVFIISYILGMIKERKSTSTTILIHIFYDILSLIF</sequence>
<proteinExistence type="predicted"/>
<keyword evidence="1" id="KW-0472">Membrane</keyword>
<feature type="transmembrane region" description="Helical" evidence="1">
    <location>
        <begin position="59"/>
        <end position="76"/>
    </location>
</feature>
<evidence type="ECO:0000313" key="3">
    <source>
        <dbReference type="EMBL" id="BAP60195.1"/>
    </source>
</evidence>